<dbReference type="Gene3D" id="2.30.42.10">
    <property type="match status" value="1"/>
</dbReference>
<dbReference type="GO" id="GO:0008236">
    <property type="term" value="F:serine-type peptidase activity"/>
    <property type="evidence" value="ECO:0007669"/>
    <property type="project" value="UniProtKB-KW"/>
</dbReference>
<dbReference type="Pfam" id="PF17820">
    <property type="entry name" value="PDZ_6"/>
    <property type="match status" value="1"/>
</dbReference>
<dbReference type="OrthoDB" id="9812068at2"/>
<evidence type="ECO:0000256" key="3">
    <source>
        <dbReference type="ARBA" id="ARBA00022801"/>
    </source>
</evidence>
<dbReference type="GO" id="GO:0030288">
    <property type="term" value="C:outer membrane-bounded periplasmic space"/>
    <property type="evidence" value="ECO:0007669"/>
    <property type="project" value="TreeGrafter"/>
</dbReference>
<dbReference type="FunFam" id="2.30.42.10:FF:000063">
    <property type="entry name" value="Peptidase, S41 family"/>
    <property type="match status" value="1"/>
</dbReference>
<dbReference type="GO" id="GO:0006508">
    <property type="term" value="P:proteolysis"/>
    <property type="evidence" value="ECO:0007669"/>
    <property type="project" value="UniProtKB-KW"/>
</dbReference>
<feature type="domain" description="PDZ" evidence="7">
    <location>
        <begin position="81"/>
        <end position="149"/>
    </location>
</feature>
<dbReference type="Pfam" id="PF03572">
    <property type="entry name" value="Peptidase_S41"/>
    <property type="match status" value="1"/>
</dbReference>
<sequence>MRLSHICGTMLLLIILCGTASSSQTRDTDQYKALKQFSQVLDLIEKNYVQEVNRTDLIHGAIQGMLNSIDPHSTYIGLDKFKMMQEEFQGEFGGIGVQIGVRDKRLTVIAPIEDTPADKAGLKPGDTIVEIDGQSAMDISLEDAVSKIRGPKGEPVVLTILRKDSQVPEKITIVRGIIPLISVKTKELEPGYLHVRLTDFKANTTEDLRRKIQEYTAATPLKGIVLDLRNNPGGLLNQAVSVADMFLRDGLIVYTQGRDPKSRRDETASKQPADLTCPVVVLINAGSASASEIVAGALQDRKRAILVGERTFGKGSVQTIMPLSDGSAVKLTIALYYTPSGRSIQAEGIEPDVELALAMPDTEEEPLLGDFREANLAKHLDNPDSNASAPKETSDAKELLARDNQLRMGLNLVKSLPRFMELSN</sequence>
<dbReference type="InterPro" id="IPR029045">
    <property type="entry name" value="ClpP/crotonase-like_dom_sf"/>
</dbReference>
<dbReference type="SMART" id="SM00228">
    <property type="entry name" value="PDZ"/>
    <property type="match status" value="1"/>
</dbReference>
<comment type="similarity">
    <text evidence="1 5">Belongs to the peptidase S41A family.</text>
</comment>
<dbReference type="CDD" id="cd06782">
    <property type="entry name" value="cpPDZ_CPP-like"/>
    <property type="match status" value="1"/>
</dbReference>
<dbReference type="STRING" id="888061.AXF15_03745"/>
<evidence type="ECO:0000313" key="9">
    <source>
        <dbReference type="Proteomes" id="UP000063964"/>
    </source>
</evidence>
<dbReference type="InterPro" id="IPR005151">
    <property type="entry name" value="Tail-specific_protease"/>
</dbReference>
<dbReference type="AlphaFoldDB" id="A0A120KNF3"/>
<feature type="signal peptide" evidence="6">
    <location>
        <begin position="1"/>
        <end position="22"/>
    </location>
</feature>
<evidence type="ECO:0000256" key="2">
    <source>
        <dbReference type="ARBA" id="ARBA00022670"/>
    </source>
</evidence>
<gene>
    <name evidence="8" type="ORF">AXF15_03745</name>
</gene>
<dbReference type="NCBIfam" id="TIGR00225">
    <property type="entry name" value="prc"/>
    <property type="match status" value="1"/>
</dbReference>
<keyword evidence="4 5" id="KW-0720">Serine protease</keyword>
<dbReference type="SUPFAM" id="SSF52096">
    <property type="entry name" value="ClpP/crotonase"/>
    <property type="match status" value="1"/>
</dbReference>
<dbReference type="PROSITE" id="PS50106">
    <property type="entry name" value="PDZ"/>
    <property type="match status" value="1"/>
</dbReference>
<organism evidence="8 9">
    <name type="scientific">Desulfomicrobium orale DSM 12838</name>
    <dbReference type="NCBI Taxonomy" id="888061"/>
    <lineage>
        <taxon>Bacteria</taxon>
        <taxon>Pseudomonadati</taxon>
        <taxon>Thermodesulfobacteriota</taxon>
        <taxon>Desulfovibrionia</taxon>
        <taxon>Desulfovibrionales</taxon>
        <taxon>Desulfomicrobiaceae</taxon>
        <taxon>Desulfomicrobium</taxon>
    </lineage>
</organism>
<dbReference type="Pfam" id="PF22694">
    <property type="entry name" value="CtpB_N-like"/>
    <property type="match status" value="1"/>
</dbReference>
<accession>A0A120KNF3</accession>
<keyword evidence="2 5" id="KW-0645">Protease</keyword>
<dbReference type="EMBL" id="CP014230">
    <property type="protein sequence ID" value="AMD93995.1"/>
    <property type="molecule type" value="Genomic_DNA"/>
</dbReference>
<protein>
    <submittedName>
        <fullName evidence="8">Peptidase S41</fullName>
    </submittedName>
</protein>
<dbReference type="GO" id="GO:0004175">
    <property type="term" value="F:endopeptidase activity"/>
    <property type="evidence" value="ECO:0007669"/>
    <property type="project" value="TreeGrafter"/>
</dbReference>
<evidence type="ECO:0000256" key="1">
    <source>
        <dbReference type="ARBA" id="ARBA00009179"/>
    </source>
</evidence>
<keyword evidence="3 5" id="KW-0378">Hydrolase</keyword>
<dbReference type="Gene3D" id="3.90.226.10">
    <property type="entry name" value="2-enoyl-CoA Hydratase, Chain A, domain 1"/>
    <property type="match status" value="1"/>
</dbReference>
<evidence type="ECO:0000256" key="6">
    <source>
        <dbReference type="SAM" id="SignalP"/>
    </source>
</evidence>
<dbReference type="GO" id="GO:0007165">
    <property type="term" value="P:signal transduction"/>
    <property type="evidence" value="ECO:0007669"/>
    <property type="project" value="TreeGrafter"/>
</dbReference>
<dbReference type="InterPro" id="IPR041489">
    <property type="entry name" value="PDZ_6"/>
</dbReference>
<evidence type="ECO:0000259" key="7">
    <source>
        <dbReference type="PROSITE" id="PS50106"/>
    </source>
</evidence>
<dbReference type="InterPro" id="IPR055210">
    <property type="entry name" value="CtpA/B_N"/>
</dbReference>
<dbReference type="RefSeq" id="WP_066608646.1">
    <property type="nucleotide sequence ID" value="NZ_CP014230.1"/>
</dbReference>
<proteinExistence type="inferred from homology"/>
<evidence type="ECO:0000313" key="8">
    <source>
        <dbReference type="EMBL" id="AMD93995.1"/>
    </source>
</evidence>
<reference evidence="9" key="1">
    <citation type="submission" date="2016-02" db="EMBL/GenBank/DDBJ databases">
        <authorList>
            <person name="Holder M.E."/>
            <person name="Ajami N.J."/>
            <person name="Petrosino J.F."/>
        </authorList>
    </citation>
    <scope>NUCLEOTIDE SEQUENCE [LARGE SCALE GENOMIC DNA]</scope>
    <source>
        <strain evidence="9">DSM 12838</strain>
    </source>
</reference>
<dbReference type="Proteomes" id="UP000063964">
    <property type="component" value="Chromosome"/>
</dbReference>
<dbReference type="PANTHER" id="PTHR32060">
    <property type="entry name" value="TAIL-SPECIFIC PROTEASE"/>
    <property type="match status" value="1"/>
</dbReference>
<evidence type="ECO:0000256" key="4">
    <source>
        <dbReference type="ARBA" id="ARBA00022825"/>
    </source>
</evidence>
<dbReference type="InterPro" id="IPR036034">
    <property type="entry name" value="PDZ_sf"/>
</dbReference>
<evidence type="ECO:0000256" key="5">
    <source>
        <dbReference type="RuleBase" id="RU004404"/>
    </source>
</evidence>
<feature type="chain" id="PRO_5007167258" evidence="6">
    <location>
        <begin position="23"/>
        <end position="424"/>
    </location>
</feature>
<dbReference type="KEGG" id="doa:AXF15_03745"/>
<dbReference type="PANTHER" id="PTHR32060:SF30">
    <property type="entry name" value="CARBOXY-TERMINAL PROCESSING PROTEASE CTPA"/>
    <property type="match status" value="1"/>
</dbReference>
<name>A0A120KNF3_9BACT</name>
<dbReference type="InterPro" id="IPR004447">
    <property type="entry name" value="Peptidase_S41A"/>
</dbReference>
<dbReference type="FunFam" id="3.90.226.10:FF:000029">
    <property type="entry name" value="Peptidase, S41 family"/>
    <property type="match status" value="1"/>
</dbReference>
<dbReference type="SMART" id="SM00245">
    <property type="entry name" value="TSPc"/>
    <property type="match status" value="1"/>
</dbReference>
<keyword evidence="6" id="KW-0732">Signal</keyword>
<dbReference type="CDD" id="cd07560">
    <property type="entry name" value="Peptidase_S41_CPP"/>
    <property type="match status" value="1"/>
</dbReference>
<dbReference type="InterPro" id="IPR001478">
    <property type="entry name" value="PDZ"/>
</dbReference>
<keyword evidence="9" id="KW-1185">Reference proteome</keyword>
<dbReference type="Gene3D" id="3.30.750.44">
    <property type="match status" value="1"/>
</dbReference>
<dbReference type="SUPFAM" id="SSF50156">
    <property type="entry name" value="PDZ domain-like"/>
    <property type="match status" value="1"/>
</dbReference>